<keyword evidence="2" id="KW-0418">Kinase</keyword>
<dbReference type="AlphaFoldDB" id="A0A8X8IF27"/>
<name>A0A8X8IF27_9BACT</name>
<organism evidence="5 6">
    <name type="scientific">Hydrobacter penzbergensis</name>
    <dbReference type="NCBI Taxonomy" id="1235997"/>
    <lineage>
        <taxon>Bacteria</taxon>
        <taxon>Pseudomonadati</taxon>
        <taxon>Bacteroidota</taxon>
        <taxon>Chitinophagia</taxon>
        <taxon>Chitinophagales</taxon>
        <taxon>Chitinophagaceae</taxon>
        <taxon>Hydrobacter</taxon>
    </lineage>
</organism>
<evidence type="ECO:0000256" key="1">
    <source>
        <dbReference type="ARBA" id="ARBA00022679"/>
    </source>
</evidence>
<dbReference type="EMBL" id="FNNO01000006">
    <property type="protein sequence ID" value="SDW84979.1"/>
    <property type="molecule type" value="Genomic_DNA"/>
</dbReference>
<keyword evidence="3" id="KW-0175">Coiled coil</keyword>
<evidence type="ECO:0000256" key="3">
    <source>
        <dbReference type="SAM" id="Coils"/>
    </source>
</evidence>
<dbReference type="Proteomes" id="UP000198711">
    <property type="component" value="Unassembled WGS sequence"/>
</dbReference>
<evidence type="ECO:0000259" key="4">
    <source>
        <dbReference type="Pfam" id="PF07804"/>
    </source>
</evidence>
<reference evidence="5 6" key="1">
    <citation type="submission" date="2016-10" db="EMBL/GenBank/DDBJ databases">
        <authorList>
            <person name="Varghese N."/>
            <person name="Submissions S."/>
        </authorList>
    </citation>
    <scope>NUCLEOTIDE SEQUENCE [LARGE SCALE GENOMIC DNA]</scope>
    <source>
        <strain evidence="5 6">DSM 25353</strain>
    </source>
</reference>
<accession>A0A8X8IF27</accession>
<evidence type="ECO:0000313" key="6">
    <source>
        <dbReference type="Proteomes" id="UP000198711"/>
    </source>
</evidence>
<dbReference type="RefSeq" id="WP_092723592.1">
    <property type="nucleotide sequence ID" value="NZ_FNNO01000006.1"/>
</dbReference>
<sequence>MNNRGNLRVEKSKACSLVNEYAISLLKEDEYLVKNYELDGDAPKQFIKAYFYEEGSTVRKSSSSSWHSYIAKTAEKWYPHESVIEYMINRIGQVLGLNMNDIRLVRANGQIRFLSKYFLKKNDKLIHGAEICGEHLGDQLMAQEIANNKTTSRELFTFEFIKDSIRSVFPESFDNLLVELVKMITFDALVGNNDRHFYNWGVIDTKKKTSKLPTFAPIYDSARGLLWNLNDENIKHFLNVHKNGGKKVVNYIEEASPRISIEGNTQANHFQLINFLKKYNSEYPEIVNELANAENEENVLKMLRSEFFPLFISQRSEIITLILETRFKKIRGI</sequence>
<feature type="coiled-coil region" evidence="3">
    <location>
        <begin position="276"/>
        <end position="306"/>
    </location>
</feature>
<proteinExistence type="predicted"/>
<dbReference type="Pfam" id="PF07804">
    <property type="entry name" value="HipA_C"/>
    <property type="match status" value="1"/>
</dbReference>
<evidence type="ECO:0000256" key="2">
    <source>
        <dbReference type="ARBA" id="ARBA00022777"/>
    </source>
</evidence>
<dbReference type="GO" id="GO:0016301">
    <property type="term" value="F:kinase activity"/>
    <property type="evidence" value="ECO:0007669"/>
    <property type="project" value="UniProtKB-KW"/>
</dbReference>
<keyword evidence="6" id="KW-1185">Reference proteome</keyword>
<feature type="domain" description="HipA-like C-terminal" evidence="4">
    <location>
        <begin position="62"/>
        <end position="247"/>
    </location>
</feature>
<dbReference type="InterPro" id="IPR012893">
    <property type="entry name" value="HipA-like_C"/>
</dbReference>
<evidence type="ECO:0000313" key="5">
    <source>
        <dbReference type="EMBL" id="SDW84979.1"/>
    </source>
</evidence>
<comment type="caution">
    <text evidence="5">The sequence shown here is derived from an EMBL/GenBank/DDBJ whole genome shotgun (WGS) entry which is preliminary data.</text>
</comment>
<dbReference type="Gene3D" id="1.10.1070.20">
    <property type="match status" value="1"/>
</dbReference>
<gene>
    <name evidence="5" type="ORF">SAMN05444410_106127</name>
</gene>
<keyword evidence="1" id="KW-0808">Transferase</keyword>
<protein>
    <submittedName>
        <fullName evidence="5">HipA-like C-terminal domain-containing protein</fullName>
    </submittedName>
</protein>